<dbReference type="GO" id="GO:0003700">
    <property type="term" value="F:DNA-binding transcription factor activity"/>
    <property type="evidence" value="ECO:0007669"/>
    <property type="project" value="InterPro"/>
</dbReference>
<dbReference type="SUPFAM" id="SSF46785">
    <property type="entry name" value="Winged helix' DNA-binding domain"/>
    <property type="match status" value="1"/>
</dbReference>
<dbReference type="InterPro" id="IPR000835">
    <property type="entry name" value="HTH_MarR-typ"/>
</dbReference>
<evidence type="ECO:0000313" key="3">
    <source>
        <dbReference type="Proteomes" id="UP000604475"/>
    </source>
</evidence>
<organism evidence="2 3">
    <name type="scientific">Frankia nepalensis</name>
    <dbReference type="NCBI Taxonomy" id="1836974"/>
    <lineage>
        <taxon>Bacteria</taxon>
        <taxon>Bacillati</taxon>
        <taxon>Actinomycetota</taxon>
        <taxon>Actinomycetes</taxon>
        <taxon>Frankiales</taxon>
        <taxon>Frankiaceae</taxon>
        <taxon>Frankia</taxon>
    </lineage>
</organism>
<dbReference type="GO" id="GO:0006950">
    <property type="term" value="P:response to stress"/>
    <property type="evidence" value="ECO:0007669"/>
    <property type="project" value="TreeGrafter"/>
</dbReference>
<dbReference type="Gene3D" id="1.10.10.10">
    <property type="entry name" value="Winged helix-like DNA-binding domain superfamily/Winged helix DNA-binding domain"/>
    <property type="match status" value="1"/>
</dbReference>
<dbReference type="InterPro" id="IPR039422">
    <property type="entry name" value="MarR/SlyA-like"/>
</dbReference>
<comment type="caution">
    <text evidence="2">The sequence shown here is derived from an EMBL/GenBank/DDBJ whole genome shotgun (WGS) entry which is preliminary data.</text>
</comment>
<dbReference type="PANTHER" id="PTHR33164">
    <property type="entry name" value="TRANSCRIPTIONAL REGULATOR, MARR FAMILY"/>
    <property type="match status" value="1"/>
</dbReference>
<proteinExistence type="predicted"/>
<dbReference type="PANTHER" id="PTHR33164:SF43">
    <property type="entry name" value="HTH-TYPE TRANSCRIPTIONAL REPRESSOR YETL"/>
    <property type="match status" value="1"/>
</dbReference>
<keyword evidence="3" id="KW-1185">Reference proteome</keyword>
<dbReference type="EMBL" id="JAEACQ010000123">
    <property type="protein sequence ID" value="MBL7626078.1"/>
    <property type="molecule type" value="Genomic_DNA"/>
</dbReference>
<accession>A0A937RGR9</accession>
<name>A0A937RGR9_9ACTN</name>
<protein>
    <submittedName>
        <fullName evidence="2">MarR family transcriptional regulator</fullName>
    </submittedName>
</protein>
<sequence>MDGFELFQLGRALMKLGEQAMPQGQFRQLSAPTRAVLFDIADNPDSSINDVAGRVRFPQSQVSVCVARLRDNGVVETVTDPQDRRRTLVRLTAATLHRMTNRPPTQIDAVLTEAVNSTDPTDVERAKRALDTLADLLHLADPDTARHD</sequence>
<evidence type="ECO:0000313" key="2">
    <source>
        <dbReference type="EMBL" id="MBL7626078.1"/>
    </source>
</evidence>
<evidence type="ECO:0000259" key="1">
    <source>
        <dbReference type="Pfam" id="PF13463"/>
    </source>
</evidence>
<gene>
    <name evidence="2" type="ORF">I7412_02565</name>
</gene>
<dbReference type="Proteomes" id="UP000604475">
    <property type="component" value="Unassembled WGS sequence"/>
</dbReference>
<dbReference type="Pfam" id="PF13463">
    <property type="entry name" value="HTH_27"/>
    <property type="match status" value="1"/>
</dbReference>
<reference evidence="2" key="1">
    <citation type="submission" date="2020-12" db="EMBL/GenBank/DDBJ databases">
        <title>Genomic characterization of non-nitrogen-fixing Frankia strains.</title>
        <authorList>
            <person name="Carlos-Shanley C."/>
            <person name="Guerra T."/>
            <person name="Hahn D."/>
        </authorList>
    </citation>
    <scope>NUCLEOTIDE SEQUENCE</scope>
    <source>
        <strain evidence="2">CN6</strain>
    </source>
</reference>
<dbReference type="InterPro" id="IPR036390">
    <property type="entry name" value="WH_DNA-bd_sf"/>
</dbReference>
<dbReference type="InterPro" id="IPR036388">
    <property type="entry name" value="WH-like_DNA-bd_sf"/>
</dbReference>
<feature type="domain" description="HTH marR-type" evidence="1">
    <location>
        <begin position="29"/>
        <end position="94"/>
    </location>
</feature>
<dbReference type="AlphaFoldDB" id="A0A937RGR9"/>